<keyword evidence="1" id="KW-0472">Membrane</keyword>
<feature type="transmembrane region" description="Helical" evidence="1">
    <location>
        <begin position="201"/>
        <end position="219"/>
    </location>
</feature>
<proteinExistence type="predicted"/>
<keyword evidence="1" id="KW-1133">Transmembrane helix</keyword>
<keyword evidence="1" id="KW-0812">Transmembrane</keyword>
<keyword evidence="3" id="KW-1185">Reference proteome</keyword>
<name>A0A9W6W8X0_9ACTN</name>
<dbReference type="EMBL" id="BSTX01000001">
    <property type="protein sequence ID" value="GLZ76070.1"/>
    <property type="molecule type" value="Genomic_DNA"/>
</dbReference>
<organism evidence="2 3">
    <name type="scientific">Actinorhabdospora filicis</name>
    <dbReference type="NCBI Taxonomy" id="1785913"/>
    <lineage>
        <taxon>Bacteria</taxon>
        <taxon>Bacillati</taxon>
        <taxon>Actinomycetota</taxon>
        <taxon>Actinomycetes</taxon>
        <taxon>Micromonosporales</taxon>
        <taxon>Micromonosporaceae</taxon>
        <taxon>Actinorhabdospora</taxon>
    </lineage>
</organism>
<evidence type="ECO:0000256" key="1">
    <source>
        <dbReference type="SAM" id="Phobius"/>
    </source>
</evidence>
<feature type="transmembrane region" description="Helical" evidence="1">
    <location>
        <begin position="12"/>
        <end position="30"/>
    </location>
</feature>
<feature type="transmembrane region" description="Helical" evidence="1">
    <location>
        <begin position="170"/>
        <end position="189"/>
    </location>
</feature>
<dbReference type="Proteomes" id="UP001165079">
    <property type="component" value="Unassembled WGS sequence"/>
</dbReference>
<accession>A0A9W6W8X0</accession>
<comment type="caution">
    <text evidence="2">The sequence shown here is derived from an EMBL/GenBank/DDBJ whole genome shotgun (WGS) entry which is preliminary data.</text>
</comment>
<gene>
    <name evidence="2" type="ORF">Afil01_08770</name>
</gene>
<evidence type="ECO:0000313" key="3">
    <source>
        <dbReference type="Proteomes" id="UP001165079"/>
    </source>
</evidence>
<dbReference type="AlphaFoldDB" id="A0A9W6W8X0"/>
<reference evidence="2" key="1">
    <citation type="submission" date="2023-03" db="EMBL/GenBank/DDBJ databases">
        <title>Actinorhabdospora filicis NBRC 111898.</title>
        <authorList>
            <person name="Ichikawa N."/>
            <person name="Sato H."/>
            <person name="Tonouchi N."/>
        </authorList>
    </citation>
    <scope>NUCLEOTIDE SEQUENCE</scope>
    <source>
        <strain evidence="2">NBRC 111898</strain>
    </source>
</reference>
<sequence>MLELAARNQARGCGIAAVLVAGSLIVMPMFAMGGSWYAGIGTAVVVIGLGLAVGPMNRRWQATRLEIGDDAIVAHSATRVVKRIERTPTGTLQVASNQHARVLRWLEGGRSIRAMLLVHPVDGEEFERALVRHGWTPGAVVEESREEPPSRSTTLVLAEGVRRIGARSPLLWVLVAIGLVPVVLTVGGWEPGRFALGHGLLVPWFIALGVAYLGLSVYLRHHEVLVSARKIVYRAGTVTRECRRERAAVTATATHAVITAGAASLRIPFKGERERLLALLREMGWPAPY</sequence>
<evidence type="ECO:0000313" key="2">
    <source>
        <dbReference type="EMBL" id="GLZ76070.1"/>
    </source>
</evidence>
<feature type="transmembrane region" description="Helical" evidence="1">
    <location>
        <begin position="36"/>
        <end position="54"/>
    </location>
</feature>
<protein>
    <submittedName>
        <fullName evidence="2">Uncharacterized protein</fullName>
    </submittedName>
</protein>